<accession>A0A6J6V9H3</accession>
<sequence length="271" mass="31190">MDWFDELIISEGPPYWSLGVRHVDNEEWLVNPSDLEIRLAEKRRLWKVSPSAVYAKHESATPSAAVEHLELWISTHFPSRRLSERFEPSLEWMAQNTAEDLILLERQSDGWVVTEGSLSFGFSWSIEEKIGLPMDSVHQPVAHYQNEIAEKVNQLFDRMPEGRTIARRNLGLTDSPELHLAPDRVRNTGVINDPGQEIYLRSERQTLRKIGAHMLFTIHSEVAPLALTATYPALRKGLTLWIRSWDEKMLAYKNSADRTRLPALEWLAAQE</sequence>
<dbReference type="EMBL" id="CAFBQA010000067">
    <property type="protein sequence ID" value="CAB5040570.1"/>
    <property type="molecule type" value="Genomic_DNA"/>
</dbReference>
<reference evidence="2" key="1">
    <citation type="submission" date="2020-05" db="EMBL/GenBank/DDBJ databases">
        <authorList>
            <person name="Chiriac C."/>
            <person name="Salcher M."/>
            <person name="Ghai R."/>
            <person name="Kavagutti S V."/>
        </authorList>
    </citation>
    <scope>NUCLEOTIDE SEQUENCE</scope>
</reference>
<dbReference type="EMBL" id="CAEZXW010000022">
    <property type="protein sequence ID" value="CAB4699179.1"/>
    <property type="molecule type" value="Genomic_DNA"/>
</dbReference>
<dbReference type="Pfam" id="PF11927">
    <property type="entry name" value="HODM_asu-like"/>
    <property type="match status" value="1"/>
</dbReference>
<dbReference type="EMBL" id="CAEZZQ010000013">
    <property type="protein sequence ID" value="CAB4767197.1"/>
    <property type="molecule type" value="Genomic_DNA"/>
</dbReference>
<organism evidence="2">
    <name type="scientific">freshwater metagenome</name>
    <dbReference type="NCBI Taxonomy" id="449393"/>
    <lineage>
        <taxon>unclassified sequences</taxon>
        <taxon>metagenomes</taxon>
        <taxon>ecological metagenomes</taxon>
    </lineage>
</organism>
<name>A0A6J6V9H3_9ZZZZ</name>
<gene>
    <name evidence="1" type="ORF">UFOPK2593_00534</name>
    <name evidence="2" type="ORF">UFOPK2894_00354</name>
    <name evidence="3" type="ORF">UFOPK4234_01140</name>
</gene>
<protein>
    <submittedName>
        <fullName evidence="2">Unannotated protein</fullName>
    </submittedName>
</protein>
<dbReference type="InterPro" id="IPR021848">
    <property type="entry name" value="HODM_asu-like"/>
</dbReference>
<proteinExistence type="predicted"/>
<evidence type="ECO:0000313" key="2">
    <source>
        <dbReference type="EMBL" id="CAB4767197.1"/>
    </source>
</evidence>
<dbReference type="AlphaFoldDB" id="A0A6J6V9H3"/>
<evidence type="ECO:0000313" key="1">
    <source>
        <dbReference type="EMBL" id="CAB4699179.1"/>
    </source>
</evidence>
<evidence type="ECO:0000313" key="3">
    <source>
        <dbReference type="EMBL" id="CAB5040570.1"/>
    </source>
</evidence>